<reference evidence="4 5" key="1">
    <citation type="submission" date="2024-09" db="EMBL/GenBank/DDBJ databases">
        <authorList>
            <person name="D'Angelo T."/>
        </authorList>
    </citation>
    <scope>NUCLEOTIDE SEQUENCE [LARGE SCALE GENOMIC DNA]</scope>
    <source>
        <strain evidence="4">SAG AM-320-E07</strain>
    </source>
</reference>
<organism evidence="4 5">
    <name type="scientific">Eiseniibacteriota bacterium</name>
    <dbReference type="NCBI Taxonomy" id="2212470"/>
    <lineage>
        <taxon>Bacteria</taxon>
        <taxon>Candidatus Eiseniibacteriota</taxon>
    </lineage>
</organism>
<accession>A0ABV6YK47</accession>
<dbReference type="Proteomes" id="UP001593833">
    <property type="component" value="Unassembled WGS sequence"/>
</dbReference>
<sequence length="1610" mass="170207">MATHVQGIHRALALMLIGILLPTGAAYAETIIDTDVTTDTTWDLPGSPYLLTTSISVRSTSAIHGDYVTLTIEPAVQVVFQSGSALTIGTDEVGYHGGALRAEGTELDSIFFTSEVDEEWGGIQFLNSTKDSRTTLDYCSIKYGSSLGSVRIDDASPSVSHSSISDGYGNGILITGTSLPSIYDCTVSGNAGHGLLAEGGEARPTAWSNQFTNNTLYALSLHAAAVGSLYENMADENGTDLILLNGDVQTNATWPFTSIPYHVSATLSVKHSDGSGTEHALLTIDPEVVVAFAAGTGLVIGTDSDGQYLGAVAAIGTSQDPVVFTSDEAETTKTAGYWAGISCRNGSVDLGTRFEHCVVEYAGSGGGFCIGVDQASPAVVSSELAYSSQDGMLITGDSEPTVSDSWIHGHLRDGLHAEDATARPGAEGNTFEANAGFGLRLHASGSGNLGLNIFVDNGDDRIGISGTVNQDVTWPAMGVSYHALTDIQVMHSLSSGGARATLTLLPGTQVEFAAGKGLEIGADQAGGYLGALDARGTELSPIIFTSAEPESTRQAGDWKGLWFRNGTVDLYTLMERCVVEYGGYVEGTGVGANIEITDASPTVVSSVIRHSSGDGVILAGTSHSAINTNVIEGSGRHGLFSQSARTWPHAADNEFLSNSEYPINIHVATPTNIGSNSVSNNGVERIALTGGTIEQDATWPNTPIPYHVLDNTVVQIPSGGSGNTTLLVEPGTLVEFAESAGLEIGTARAGALQAVGTPDEPIHFTSIEAPGGRRRGYWRGLFLNGETQDEATRLAHLSLTGGGSDALGANLTVQSVAPAELSFLSLTGGPGFGLKSSQGRILPQHLTIEGNSAGGYEHSGADISEASVTWWGDSSGPSGEGPGGGQSVGPNIVYEPWAAEPLRGNFFLSNVDVSPKIFNPNGGAATFQAQLSEPADWEITIRDSSSAMVRTFSGSGGSIDESWDGHVGLRQAVEDGEYTYVLAATSVANPERTASLAGRVTVNTLVPLAAIASPTSFGYEANEIPILGTAADDSLLYYVVEYGVAEYPLEWTIIAQDSVTVVDGLLAVWDATGVEDPRYTLRLTVWNQQDYTATHSTLIDVLSVYDLMHTVSPFSPNGDHVLEESEVTAELTHEADWTLYLRDEVQAVRRTISGYGTSISAVWDGKDGQTETLPDGPYAYEIQIFHAVSGSTATSHSGEIVLDNTPPFVEVTSIPGDGYVSGAFDILGTADDLHFVSYAVMYGAGESPGTWTTLQSSTSYPVVDSVLAHWSVFPVTNGDYTLRVEANDLAGNEAVNDIPIVVDNIRITDIRVAPVFFNPHTYETSDILYTLDRACDVTIELWRYDNDSLIHLLLDGEPRPSGENAEAWDGRGGDGQVSALDVHIYKIFATNALGRQGRYDPVYTPGGVDIWNAGVSSGQFDPFRGDGCIVDYDLLAPAWTTIKVGVENAADPTRTLTADEPRRRWGNAEEWDGRTDGGGFDTPGARVVFAWTTILPENAIVLQDLRQGVGDVRADPYAFYTKYGGATTISYTIGYDGLVTLQVRNPADEVVRTLEDNEPKLAGTHSIVWDGKDDEDRVLSTAGDYGIIVSVADSVSTAIGSRRGNVVIFQ</sequence>
<evidence type="ECO:0000256" key="1">
    <source>
        <dbReference type="SAM" id="MobiDB-lite"/>
    </source>
</evidence>
<dbReference type="SMART" id="SM00710">
    <property type="entry name" value="PbH1"/>
    <property type="match status" value="7"/>
</dbReference>
<evidence type="ECO:0000256" key="2">
    <source>
        <dbReference type="SAM" id="SignalP"/>
    </source>
</evidence>
<feature type="region of interest" description="Disordered" evidence="1">
    <location>
        <begin position="870"/>
        <end position="889"/>
    </location>
</feature>
<dbReference type="InterPro" id="IPR039448">
    <property type="entry name" value="Beta_helix"/>
</dbReference>
<dbReference type="InterPro" id="IPR006626">
    <property type="entry name" value="PbH1"/>
</dbReference>
<protein>
    <submittedName>
        <fullName evidence="4">Right-handed parallel beta-helix repeat-containing protein</fullName>
    </submittedName>
</protein>
<name>A0ABV6YK47_UNCEI</name>
<evidence type="ECO:0000259" key="3">
    <source>
        <dbReference type="Pfam" id="PF13229"/>
    </source>
</evidence>
<keyword evidence="5" id="KW-1185">Reference proteome</keyword>
<evidence type="ECO:0000313" key="4">
    <source>
        <dbReference type="EMBL" id="MFC1572705.1"/>
    </source>
</evidence>
<gene>
    <name evidence="4" type="ORF">ACFL6M_03810</name>
</gene>
<keyword evidence="2" id="KW-0732">Signal</keyword>
<feature type="domain" description="Right handed beta helix" evidence="3">
    <location>
        <begin position="120"/>
        <end position="242"/>
    </location>
</feature>
<dbReference type="Pfam" id="PF13229">
    <property type="entry name" value="Beta_helix"/>
    <property type="match status" value="2"/>
</dbReference>
<dbReference type="SUPFAM" id="SSF51126">
    <property type="entry name" value="Pectin lyase-like"/>
    <property type="match status" value="3"/>
</dbReference>
<feature type="compositionally biased region" description="Gly residues" evidence="1">
    <location>
        <begin position="878"/>
        <end position="887"/>
    </location>
</feature>
<feature type="chain" id="PRO_5045809016" evidence="2">
    <location>
        <begin position="29"/>
        <end position="1610"/>
    </location>
</feature>
<feature type="signal peptide" evidence="2">
    <location>
        <begin position="1"/>
        <end position="28"/>
    </location>
</feature>
<dbReference type="Gene3D" id="2.160.20.10">
    <property type="entry name" value="Single-stranded right-handed beta-helix, Pectin lyase-like"/>
    <property type="match status" value="3"/>
</dbReference>
<dbReference type="InterPro" id="IPR011050">
    <property type="entry name" value="Pectin_lyase_fold/virulence"/>
</dbReference>
<comment type="caution">
    <text evidence="4">The sequence shown here is derived from an EMBL/GenBank/DDBJ whole genome shotgun (WGS) entry which is preliminary data.</text>
</comment>
<dbReference type="Gene3D" id="2.60.40.4070">
    <property type="match status" value="2"/>
</dbReference>
<feature type="domain" description="Right handed beta helix" evidence="3">
    <location>
        <begin position="340"/>
        <end position="466"/>
    </location>
</feature>
<dbReference type="InterPro" id="IPR012334">
    <property type="entry name" value="Pectin_lyas_fold"/>
</dbReference>
<proteinExistence type="predicted"/>
<evidence type="ECO:0000313" key="5">
    <source>
        <dbReference type="Proteomes" id="UP001593833"/>
    </source>
</evidence>
<dbReference type="EMBL" id="JBHPKH010000031">
    <property type="protein sequence ID" value="MFC1572705.1"/>
    <property type="molecule type" value="Genomic_DNA"/>
</dbReference>